<dbReference type="InterPro" id="IPR029058">
    <property type="entry name" value="AB_hydrolase_fold"/>
</dbReference>
<dbReference type="VEuPathDB" id="TriTrypDB:LINF_200016760"/>
<organism evidence="2 3">
    <name type="scientific">Leishmania infantum</name>
    <dbReference type="NCBI Taxonomy" id="5671"/>
    <lineage>
        <taxon>Eukaryota</taxon>
        <taxon>Discoba</taxon>
        <taxon>Euglenozoa</taxon>
        <taxon>Kinetoplastea</taxon>
        <taxon>Metakinetoplastina</taxon>
        <taxon>Trypanosomatida</taxon>
        <taxon>Trypanosomatidae</taxon>
        <taxon>Leishmaniinae</taxon>
        <taxon>Leishmania</taxon>
    </lineage>
</organism>
<feature type="region of interest" description="Disordered" evidence="1">
    <location>
        <begin position="543"/>
        <end position="622"/>
    </location>
</feature>
<dbReference type="GeneID" id="5068667"/>
<dbReference type="Gene3D" id="3.40.50.1820">
    <property type="entry name" value="alpha/beta hydrolase"/>
    <property type="match status" value="1"/>
</dbReference>
<reference evidence="2 3" key="1">
    <citation type="journal article" date="2007" name="Nat. Genet.">
        <title>Comparative genomic analysis of three Leishmania species that cause diverse human disease.</title>
        <authorList>
            <person name="Peacock C.S."/>
            <person name="Seeger K."/>
            <person name="Harris D."/>
            <person name="Murphy L."/>
            <person name="Ruiz J.C."/>
            <person name="Quail M.A."/>
            <person name="Peters N."/>
            <person name="Adlem E."/>
            <person name="Tivey A."/>
            <person name="Aslett M."/>
            <person name="Kerhornou A."/>
            <person name="Ivens A."/>
            <person name="Fraser A."/>
            <person name="Rajandream M.A."/>
            <person name="Carver T."/>
            <person name="Norbertczak H."/>
            <person name="Chillingworth T."/>
            <person name="Hance Z."/>
            <person name="Jagels K."/>
            <person name="Moule S."/>
            <person name="Ormond D."/>
            <person name="Rutter S."/>
            <person name="Squares R."/>
            <person name="Whitehead S."/>
            <person name="Rabbinowitsch E."/>
            <person name="Arrowsmith C."/>
            <person name="White B."/>
            <person name="Thurston S."/>
            <person name="Bringaud F."/>
            <person name="Baldauf S.L."/>
            <person name="Faulconbridge A."/>
            <person name="Jeffares D."/>
            <person name="Depledge D.P."/>
            <person name="Oyola S.O."/>
            <person name="Hilley J.D."/>
            <person name="Brito L.O."/>
            <person name="Tosi L.R."/>
            <person name="Barrell B."/>
            <person name="Cruz A.K."/>
            <person name="Mottram J.C."/>
            <person name="Smith D.F."/>
            <person name="Berriman M."/>
        </authorList>
    </citation>
    <scope>NUCLEOTIDE SEQUENCE [LARGE SCALE GENOMIC DNA]</scope>
    <source>
        <strain evidence="2 3">JPCM5</strain>
    </source>
</reference>
<feature type="compositionally biased region" description="Low complexity" evidence="1">
    <location>
        <begin position="570"/>
        <end position="580"/>
    </location>
</feature>
<dbReference type="STRING" id="5671.A4HYW0"/>
<feature type="compositionally biased region" description="Basic and acidic residues" evidence="1">
    <location>
        <begin position="308"/>
        <end position="320"/>
    </location>
</feature>
<dbReference type="EMBL" id="FR796452">
    <property type="protein sequence ID" value="CAM67499.1"/>
    <property type="molecule type" value="Genomic_DNA"/>
</dbReference>
<protein>
    <submittedName>
        <fullName evidence="2">Uncharacterized protein</fullName>
    </submittedName>
</protein>
<feature type="compositionally biased region" description="Polar residues" evidence="1">
    <location>
        <begin position="348"/>
        <end position="365"/>
    </location>
</feature>
<evidence type="ECO:0000256" key="1">
    <source>
        <dbReference type="SAM" id="MobiDB-lite"/>
    </source>
</evidence>
<keyword evidence="3" id="KW-1185">Reference proteome</keyword>
<gene>
    <name evidence="2" type="ORF">LINJ_20_1200</name>
</gene>
<evidence type="ECO:0000313" key="3">
    <source>
        <dbReference type="Proteomes" id="UP000008153"/>
    </source>
</evidence>
<name>A4HYW0_LEIIN</name>
<dbReference type="KEGG" id="lif:LINJ_20_1200"/>
<sequence length="622" mass="68433">MQSCCFSKCYHTESGSMARSYFHSSETGAVENLPTGRPPSHHMSSRATQRYPAPYLQNGLGGNESELFYQGKVNIADAKMTEMIISMDNGMMYDDDDVLDPLGYKRGLDQDVISYMDASYRVFPEGADHIMVGLPMRSAQATCAAMQHSELLPAVGILCSLLQIETQTSRRGVLHQARANPHPHHEAMKFVLRAIVDASRSRPLQPLTEAEFPTGSCSERAPGRHTTARRAASRCGACAPSTFHRFLTRAAAPGGVGIHDGKVAPPPHPRIPARFLPPPPGRGGGRGRRDQNTPARHRPTPETSQPDKTPREKSPPPKNHDTKKRTAQARAKWGRPRKGLEAAATPLYSGQHSASAPRPRNQQPAAIQEKNPCFKVLKETFFGKRCSESPPPNVLPRRRLRTRGGARRRQGERRKTEEAPGWQQKAPELNNNECTKPAGVRNSSGRRGRRTAAPAQKPFTLARKTKMGPQHPEQLLLCHRCRPRGKPTAPESPRKETSERLTVAVGLRPLSLWPRRIPRAHRGSYEHPRRPCCRPSSEIFITPQAASTATAPHGRSPMRRSLYRMGSASKPKAPTPAKTKAPPPPPPPPPPPKAPAGPSQPLTRGRASRKRPLSGFSTKTFS</sequence>
<proteinExistence type="predicted"/>
<dbReference type="InParanoid" id="A4HYW0"/>
<feature type="compositionally biased region" description="Basic residues" evidence="1">
    <location>
        <begin position="396"/>
        <end position="412"/>
    </location>
</feature>
<accession>A4HYW0</accession>
<dbReference type="RefSeq" id="XP_001465251.1">
    <property type="nucleotide sequence ID" value="XM_001465214.1"/>
</dbReference>
<evidence type="ECO:0000313" key="2">
    <source>
        <dbReference type="EMBL" id="CAM67499.1"/>
    </source>
</evidence>
<feature type="compositionally biased region" description="Pro residues" evidence="1">
    <location>
        <begin position="581"/>
        <end position="595"/>
    </location>
</feature>
<reference evidence="2 3" key="2">
    <citation type="journal article" date="2011" name="Genome Res.">
        <title>Chromosome and gene copy number variation allow major structural change between species and strains of Leishmania.</title>
        <authorList>
            <person name="Rogers M.B."/>
            <person name="Hilley J.D."/>
            <person name="Dickens N.J."/>
            <person name="Wilkes J."/>
            <person name="Bates P.A."/>
            <person name="Depledge D.P."/>
            <person name="Harris D."/>
            <person name="Her Y."/>
            <person name="Herzyk P."/>
            <person name="Imamura H."/>
            <person name="Otto T.D."/>
            <person name="Sanders M."/>
            <person name="Seeger K."/>
            <person name="Dujardin J.C."/>
            <person name="Berriman M."/>
            <person name="Smith D.F."/>
            <person name="Hertz-Fowler C."/>
            <person name="Mottram J.C."/>
        </authorList>
    </citation>
    <scope>NUCLEOTIDE SEQUENCE [LARGE SCALE GENOMIC DNA]</scope>
    <source>
        <strain evidence="2 3">JPCM5</strain>
    </source>
</reference>
<dbReference type="SMR" id="A4HYW0"/>
<dbReference type="AlphaFoldDB" id="A4HYW0"/>
<feature type="compositionally biased region" description="Pro residues" evidence="1">
    <location>
        <begin position="264"/>
        <end position="281"/>
    </location>
</feature>
<feature type="region of interest" description="Disordered" evidence="1">
    <location>
        <begin position="384"/>
        <end position="471"/>
    </location>
</feature>
<feature type="region of interest" description="Disordered" evidence="1">
    <location>
        <begin position="257"/>
        <end position="370"/>
    </location>
</feature>
<feature type="compositionally biased region" description="Basic residues" evidence="1">
    <location>
        <begin position="321"/>
        <end position="337"/>
    </location>
</feature>
<dbReference type="Proteomes" id="UP000008153">
    <property type="component" value="Chromosome 20"/>
</dbReference>